<protein>
    <submittedName>
        <fullName evidence="1">(rape) hypothetical protein</fullName>
    </submittedName>
</protein>
<dbReference type="AlphaFoldDB" id="A0A816RGV4"/>
<gene>
    <name evidence="1" type="ORF">DARMORV10_C01P24700.1</name>
</gene>
<proteinExistence type="predicted"/>
<evidence type="ECO:0000313" key="1">
    <source>
        <dbReference type="EMBL" id="CAF2072556.1"/>
    </source>
</evidence>
<accession>A0A816RGV4</accession>
<dbReference type="Proteomes" id="UP001295469">
    <property type="component" value="Chromosome C01"/>
</dbReference>
<sequence length="82" mass="9343">RLLGFIVLSRSLTTEFQDGVWIELNLHEESVVEFYWGQFVAESSRGIRGRVSLASFRIRFFCYDTLRDPLSTPLTIISKGGG</sequence>
<reference evidence="1" key="1">
    <citation type="submission" date="2021-01" db="EMBL/GenBank/DDBJ databases">
        <authorList>
            <consortium name="Genoscope - CEA"/>
            <person name="William W."/>
        </authorList>
    </citation>
    <scope>NUCLEOTIDE SEQUENCE</scope>
</reference>
<dbReference type="EMBL" id="HG994365">
    <property type="protein sequence ID" value="CAF2072556.1"/>
    <property type="molecule type" value="Genomic_DNA"/>
</dbReference>
<organism evidence="1">
    <name type="scientific">Brassica napus</name>
    <name type="common">Rape</name>
    <dbReference type="NCBI Taxonomy" id="3708"/>
    <lineage>
        <taxon>Eukaryota</taxon>
        <taxon>Viridiplantae</taxon>
        <taxon>Streptophyta</taxon>
        <taxon>Embryophyta</taxon>
        <taxon>Tracheophyta</taxon>
        <taxon>Spermatophyta</taxon>
        <taxon>Magnoliopsida</taxon>
        <taxon>eudicotyledons</taxon>
        <taxon>Gunneridae</taxon>
        <taxon>Pentapetalae</taxon>
        <taxon>rosids</taxon>
        <taxon>malvids</taxon>
        <taxon>Brassicales</taxon>
        <taxon>Brassicaceae</taxon>
        <taxon>Brassiceae</taxon>
        <taxon>Brassica</taxon>
    </lineage>
</organism>
<name>A0A816RGV4_BRANA</name>
<feature type="non-terminal residue" evidence="1">
    <location>
        <position position="1"/>
    </location>
</feature>